<dbReference type="Gene3D" id="1.10.520.10">
    <property type="match status" value="1"/>
</dbReference>
<evidence type="ECO:0000256" key="7">
    <source>
        <dbReference type="ARBA" id="ARBA00023157"/>
    </source>
</evidence>
<feature type="binding site" evidence="10">
    <location>
        <position position="277"/>
    </location>
    <ligand>
        <name>Ca(2+)</name>
        <dbReference type="ChEBI" id="CHEBI:29108"/>
        <label>2</label>
    </ligand>
</feature>
<dbReference type="KEGG" id="glz:GLAREA_09081"/>
<dbReference type="InterPro" id="IPR019794">
    <property type="entry name" value="Peroxidases_AS"/>
</dbReference>
<dbReference type="PANTHER" id="PTHR31356">
    <property type="entry name" value="THYLAKOID LUMENAL 29 KDA PROTEIN, CHLOROPLASTIC-RELATED"/>
    <property type="match status" value="1"/>
</dbReference>
<reference evidence="15 16" key="1">
    <citation type="journal article" date="2013" name="BMC Genomics">
        <title>Genomics-driven discovery of the pneumocandin biosynthetic gene cluster in the fungus Glarea lozoyensis.</title>
        <authorList>
            <person name="Chen L."/>
            <person name="Yue Q."/>
            <person name="Zhang X."/>
            <person name="Xiang M."/>
            <person name="Wang C."/>
            <person name="Li S."/>
            <person name="Che Y."/>
            <person name="Ortiz-Lopez F.J."/>
            <person name="Bills G.F."/>
            <person name="Liu X."/>
            <person name="An Z."/>
        </authorList>
    </citation>
    <scope>NUCLEOTIDE SEQUENCE [LARGE SCALE GENOMIC DNA]</scope>
    <source>
        <strain evidence="16">ATCC 20868 / MF5171</strain>
    </source>
</reference>
<evidence type="ECO:0000256" key="4">
    <source>
        <dbReference type="ARBA" id="ARBA00022723"/>
    </source>
</evidence>
<dbReference type="AlphaFoldDB" id="S3EFF8"/>
<dbReference type="GO" id="GO:0004601">
    <property type="term" value="F:peroxidase activity"/>
    <property type="evidence" value="ECO:0007669"/>
    <property type="project" value="UniProtKB-KW"/>
</dbReference>
<evidence type="ECO:0000256" key="13">
    <source>
        <dbReference type="RuleBase" id="RU363051"/>
    </source>
</evidence>
<feature type="binding site" evidence="10">
    <location>
        <position position="153"/>
    </location>
    <ligand>
        <name>Ca(2+)</name>
        <dbReference type="ChEBI" id="CHEBI:29108"/>
        <label>1</label>
    </ligand>
</feature>
<evidence type="ECO:0000256" key="2">
    <source>
        <dbReference type="ARBA" id="ARBA00022559"/>
    </source>
</evidence>
<dbReference type="PROSITE" id="PS50873">
    <property type="entry name" value="PEROXIDASE_4"/>
    <property type="match status" value="1"/>
</dbReference>
<feature type="binding site" evidence="10">
    <location>
        <position position="282"/>
    </location>
    <ligand>
        <name>Ca(2+)</name>
        <dbReference type="ChEBI" id="CHEBI:29108"/>
        <label>2</label>
    </ligand>
</feature>
<organism evidence="15 16">
    <name type="scientific">Glarea lozoyensis (strain ATCC 20868 / MF5171)</name>
    <dbReference type="NCBI Taxonomy" id="1116229"/>
    <lineage>
        <taxon>Eukaryota</taxon>
        <taxon>Fungi</taxon>
        <taxon>Dikarya</taxon>
        <taxon>Ascomycota</taxon>
        <taxon>Pezizomycotina</taxon>
        <taxon>Leotiomycetes</taxon>
        <taxon>Helotiales</taxon>
        <taxon>Helotiaceae</taxon>
        <taxon>Glarea</taxon>
    </lineage>
</organism>
<comment type="cofactor">
    <cofactor evidence="10 13">
        <name>Ca(2+)</name>
        <dbReference type="ChEBI" id="CHEBI:29108"/>
    </cofactor>
    <text evidence="10 13">Binds 2 calcium ions per subunit.</text>
</comment>
<dbReference type="InterPro" id="IPR010255">
    <property type="entry name" value="Haem_peroxidase_sf"/>
</dbReference>
<dbReference type="InterPro" id="IPR001621">
    <property type="entry name" value="Ligninase"/>
</dbReference>
<keyword evidence="7 12" id="KW-1015">Disulfide bond</keyword>
<keyword evidence="6 10" id="KW-0408">Iron</keyword>
<dbReference type="PRINTS" id="PR00462">
    <property type="entry name" value="LIGNINASE"/>
</dbReference>
<dbReference type="GO" id="GO:0034599">
    <property type="term" value="P:cellular response to oxidative stress"/>
    <property type="evidence" value="ECO:0007669"/>
    <property type="project" value="InterPro"/>
</dbReference>
<dbReference type="GO" id="GO:0000302">
    <property type="term" value="P:response to reactive oxygen species"/>
    <property type="evidence" value="ECO:0007669"/>
    <property type="project" value="TreeGrafter"/>
</dbReference>
<evidence type="ECO:0000256" key="1">
    <source>
        <dbReference type="ARBA" id="ARBA00006089"/>
    </source>
</evidence>
<name>S3EFF8_GLAL2</name>
<comment type="cofactor">
    <cofactor evidence="10">
        <name>heme b</name>
        <dbReference type="ChEBI" id="CHEBI:60344"/>
    </cofactor>
    <text evidence="10">Binds 1 heme b (iron(II)-protoporphyrin IX) group per subunit.</text>
</comment>
<dbReference type="GeneID" id="19468129"/>
<dbReference type="HOGENOM" id="CLU_041038_1_0_1"/>
<keyword evidence="4 10" id="KW-0479">Metal-binding</keyword>
<evidence type="ECO:0000313" key="16">
    <source>
        <dbReference type="Proteomes" id="UP000016922"/>
    </source>
</evidence>
<dbReference type="PROSITE" id="PS00435">
    <property type="entry name" value="PEROXIDASE_1"/>
    <property type="match status" value="1"/>
</dbReference>
<keyword evidence="3 10" id="KW-0349">Heme</keyword>
<evidence type="ECO:0000256" key="10">
    <source>
        <dbReference type="PIRSR" id="PIRSR601621-2"/>
    </source>
</evidence>
<evidence type="ECO:0000256" key="11">
    <source>
        <dbReference type="PIRSR" id="PIRSR601621-3"/>
    </source>
</evidence>
<dbReference type="InterPro" id="IPR002016">
    <property type="entry name" value="Haem_peroxidase"/>
</dbReference>
<dbReference type="eggNOG" id="ENOG502QT8W">
    <property type="taxonomic scope" value="Eukaryota"/>
</dbReference>
<dbReference type="OMA" id="ECNDNAR"/>
<evidence type="ECO:0000259" key="14">
    <source>
        <dbReference type="PROSITE" id="PS50873"/>
    </source>
</evidence>
<feature type="binding site" evidence="10">
    <location>
        <position position="149"/>
    </location>
    <ligand>
        <name>Ca(2+)</name>
        <dbReference type="ChEBI" id="CHEBI:29108"/>
        <label>1</label>
    </ligand>
</feature>
<feature type="chain" id="PRO_5006994088" description="Peroxidase" evidence="13">
    <location>
        <begin position="21"/>
        <end position="367"/>
    </location>
</feature>
<keyword evidence="2 13" id="KW-0575">Peroxidase</keyword>
<keyword evidence="13" id="KW-0732">Signal</keyword>
<protein>
    <recommendedName>
        <fullName evidence="13">Peroxidase</fullName>
        <ecNumber evidence="13">1.11.1.-</ecNumber>
    </recommendedName>
</protein>
<feature type="active site" description="Proton acceptor" evidence="9">
    <location>
        <position position="131"/>
    </location>
</feature>
<dbReference type="GO" id="GO:0046872">
    <property type="term" value="F:metal ion binding"/>
    <property type="evidence" value="ECO:0007669"/>
    <property type="project" value="UniProtKB-UniRule"/>
</dbReference>
<dbReference type="RefSeq" id="XP_008076233.1">
    <property type="nucleotide sequence ID" value="XM_008078042.1"/>
</dbReference>
<dbReference type="EC" id="1.11.1.-" evidence="13"/>
<feature type="domain" description="Plant heme peroxidase family profile" evidence="14">
    <location>
        <begin position="93"/>
        <end position="259"/>
    </location>
</feature>
<dbReference type="Gene3D" id="1.10.420.10">
    <property type="entry name" value="Peroxidase, domain 2"/>
    <property type="match status" value="1"/>
</dbReference>
<accession>S3EFF8</accession>
<dbReference type="PRINTS" id="PR00458">
    <property type="entry name" value="PEROXIDASE"/>
</dbReference>
<gene>
    <name evidence="15" type="ORF">GLAREA_09081</name>
</gene>
<feature type="binding site" description="axial binding residue" evidence="10">
    <location>
        <position position="257"/>
    </location>
    <ligand>
        <name>heme b</name>
        <dbReference type="ChEBI" id="CHEBI:60344"/>
    </ligand>
    <ligandPart>
        <name>Fe</name>
        <dbReference type="ChEBI" id="CHEBI:18248"/>
    </ligandPart>
</feature>
<sequence length="367" mass="40252">MRSTLLSLTILSLNLLAVLSQEDPELPEIPDAPDGDIDIIIDFNTGIVDGIPLPGDLADLNFTTSTSLTIAQILMLNTTAQGGTDLFNSNDLFHPCYKWTLITPILTELFKNNQTQECNDNARAAVRAGFHDAGTWSRKLAARNITQGGADGSLYLFDEAKTRAENRGLETITEILGQLARQYQLSVADMFQFAAAHATVTCPLGPRMRTFVGRPEATSASPDGLLPSSNDDANTQIELFRDKGIGQLDLVALVGAHSVSKQRHVDESRPNTSQDSTPGVWDTEFYGNTLNSDSEPLSSNMTTFPSDKALSQHPSLVKEWNGYVARQNDWVEHFSRAYLRLSLVGVQNIQKMVECTNALPLHRSTFP</sequence>
<dbReference type="InterPro" id="IPR044831">
    <property type="entry name" value="Ccp1-like"/>
</dbReference>
<dbReference type="GO" id="GO:0042744">
    <property type="term" value="P:hydrogen peroxide catabolic process"/>
    <property type="evidence" value="ECO:0007669"/>
    <property type="project" value="TreeGrafter"/>
</dbReference>
<keyword evidence="10 13" id="KW-0106">Calcium</keyword>
<dbReference type="SUPFAM" id="SSF48113">
    <property type="entry name" value="Heme-dependent peroxidases"/>
    <property type="match status" value="1"/>
</dbReference>
<dbReference type="GO" id="GO:0020037">
    <property type="term" value="F:heme binding"/>
    <property type="evidence" value="ECO:0007669"/>
    <property type="project" value="UniProtKB-UniRule"/>
</dbReference>
<dbReference type="PANTHER" id="PTHR31356:SF66">
    <property type="entry name" value="CATALASE-PEROXIDASE"/>
    <property type="match status" value="1"/>
</dbReference>
<evidence type="ECO:0000256" key="8">
    <source>
        <dbReference type="ARBA" id="ARBA00023180"/>
    </source>
</evidence>
<evidence type="ECO:0000256" key="12">
    <source>
        <dbReference type="PIRSR" id="PIRSR601621-4"/>
    </source>
</evidence>
<dbReference type="STRING" id="1116229.S3EFF8"/>
<dbReference type="OrthoDB" id="2113341at2759"/>
<keyword evidence="8" id="KW-0325">Glycoprotein</keyword>
<feature type="binding site" evidence="10">
    <location>
        <position position="151"/>
    </location>
    <ligand>
        <name>Ca(2+)</name>
        <dbReference type="ChEBI" id="CHEBI:29108"/>
        <label>1</label>
    </ligand>
</feature>
<dbReference type="InterPro" id="IPR019793">
    <property type="entry name" value="Peroxidases_heam-ligand_BS"/>
</dbReference>
<feature type="binding site" evidence="10">
    <location>
        <position position="132"/>
    </location>
    <ligand>
        <name>Ca(2+)</name>
        <dbReference type="ChEBI" id="CHEBI:29108"/>
        <label>1</label>
    </ligand>
</feature>
<dbReference type="FunFam" id="1.10.520.10:FF:000021">
    <property type="entry name" value="Peroxidase"/>
    <property type="match status" value="1"/>
</dbReference>
<keyword evidence="5 13" id="KW-0560">Oxidoreductase</keyword>
<dbReference type="PROSITE" id="PS00436">
    <property type="entry name" value="PEROXIDASE_2"/>
    <property type="match status" value="1"/>
</dbReference>
<evidence type="ECO:0000256" key="3">
    <source>
        <dbReference type="ARBA" id="ARBA00022617"/>
    </source>
</evidence>
<feature type="disulfide bond" evidence="12">
    <location>
        <begin position="118"/>
        <end position="202"/>
    </location>
</feature>
<feature type="signal peptide" evidence="13">
    <location>
        <begin position="1"/>
        <end position="20"/>
    </location>
</feature>
<dbReference type="EMBL" id="KE145352">
    <property type="protein sequence ID" value="EPE36918.1"/>
    <property type="molecule type" value="Genomic_DNA"/>
</dbReference>
<dbReference type="Proteomes" id="UP000016922">
    <property type="component" value="Unassembled WGS sequence"/>
</dbReference>
<proteinExistence type="inferred from homology"/>
<evidence type="ECO:0000256" key="9">
    <source>
        <dbReference type="PIRSR" id="PIRSR601621-1"/>
    </source>
</evidence>
<feature type="binding site" evidence="10">
    <location>
        <position position="275"/>
    </location>
    <ligand>
        <name>Ca(2+)</name>
        <dbReference type="ChEBI" id="CHEBI:29108"/>
        <label>2</label>
    </ligand>
</feature>
<evidence type="ECO:0000256" key="5">
    <source>
        <dbReference type="ARBA" id="ARBA00023002"/>
    </source>
</evidence>
<feature type="binding site" evidence="10">
    <location>
        <position position="258"/>
    </location>
    <ligand>
        <name>Ca(2+)</name>
        <dbReference type="ChEBI" id="CHEBI:29108"/>
        <label>2</label>
    </ligand>
</feature>
<evidence type="ECO:0000256" key="6">
    <source>
        <dbReference type="ARBA" id="ARBA00023004"/>
    </source>
</evidence>
<evidence type="ECO:0000313" key="15">
    <source>
        <dbReference type="EMBL" id="EPE36918.1"/>
    </source>
</evidence>
<keyword evidence="16" id="KW-1185">Reference proteome</keyword>
<feature type="site" description="Transition state stabilizer" evidence="11">
    <location>
        <position position="127"/>
    </location>
</feature>
<dbReference type="Pfam" id="PF00141">
    <property type="entry name" value="peroxidase"/>
    <property type="match status" value="1"/>
</dbReference>
<comment type="similarity">
    <text evidence="1 13">Belongs to the peroxidase family. Ligninase subfamily.</text>
</comment>